<dbReference type="AlphaFoldDB" id="A0A7R8UM89"/>
<evidence type="ECO:0000313" key="2">
    <source>
        <dbReference type="EMBL" id="CAD7083290.1"/>
    </source>
</evidence>
<dbReference type="Proteomes" id="UP000594454">
    <property type="component" value="Chromosome 2"/>
</dbReference>
<name>A0A7R8UM89_HERIL</name>
<dbReference type="Pfam" id="PF14846">
    <property type="entry name" value="DUF4485"/>
    <property type="match status" value="1"/>
</dbReference>
<accession>A0A7R8UM89</accession>
<dbReference type="EMBL" id="LR899010">
    <property type="protein sequence ID" value="CAD7083290.1"/>
    <property type="molecule type" value="Genomic_DNA"/>
</dbReference>
<evidence type="ECO:0000313" key="3">
    <source>
        <dbReference type="Proteomes" id="UP000594454"/>
    </source>
</evidence>
<proteinExistence type="predicted"/>
<dbReference type="OrthoDB" id="6572380at2759"/>
<sequence>MASVQDVSPLDRLNREFIEAVREIMYLAIKIDSPYDRVKVMHWVRRLREQDDTKLRAAQIRNEYAQYLRIMLSGETLYFCAPFKKEPPEVLAPLPEALTNMMSEKCPDLPKTGKECEYTITFVVLKAI</sequence>
<evidence type="ECO:0000259" key="1">
    <source>
        <dbReference type="Pfam" id="PF14846"/>
    </source>
</evidence>
<reference evidence="2 3" key="1">
    <citation type="submission" date="2020-11" db="EMBL/GenBank/DDBJ databases">
        <authorList>
            <person name="Wallbank WR R."/>
            <person name="Pardo Diaz C."/>
            <person name="Kozak K."/>
            <person name="Martin S."/>
            <person name="Jiggins C."/>
            <person name="Moest M."/>
            <person name="Warren A I."/>
            <person name="Generalovic N T."/>
            <person name="Byers J.R.P. K."/>
            <person name="Montejo-Kovacevich G."/>
            <person name="Yen C E."/>
        </authorList>
    </citation>
    <scope>NUCLEOTIDE SEQUENCE [LARGE SCALE GENOMIC DNA]</scope>
</reference>
<organism evidence="2 3">
    <name type="scientific">Hermetia illucens</name>
    <name type="common">Black soldier fly</name>
    <dbReference type="NCBI Taxonomy" id="343691"/>
    <lineage>
        <taxon>Eukaryota</taxon>
        <taxon>Metazoa</taxon>
        <taxon>Ecdysozoa</taxon>
        <taxon>Arthropoda</taxon>
        <taxon>Hexapoda</taxon>
        <taxon>Insecta</taxon>
        <taxon>Pterygota</taxon>
        <taxon>Neoptera</taxon>
        <taxon>Endopterygota</taxon>
        <taxon>Diptera</taxon>
        <taxon>Brachycera</taxon>
        <taxon>Stratiomyomorpha</taxon>
        <taxon>Stratiomyidae</taxon>
        <taxon>Hermetiinae</taxon>
        <taxon>Hermetia</taxon>
    </lineage>
</organism>
<feature type="domain" description="DUF4485" evidence="1">
    <location>
        <begin position="13"/>
        <end position="96"/>
    </location>
</feature>
<dbReference type="InterPro" id="IPR027831">
    <property type="entry name" value="DUF4485"/>
</dbReference>
<protein>
    <recommendedName>
        <fullName evidence="1">DUF4485 domain-containing protein</fullName>
    </recommendedName>
</protein>
<dbReference type="InParanoid" id="A0A7R8UM89"/>
<gene>
    <name evidence="2" type="ORF">HERILL_LOCUS6262</name>
</gene>
<keyword evidence="3" id="KW-1185">Reference proteome</keyword>